<dbReference type="STRING" id="33960.TY91_12570"/>
<sequence length="138" mass="15665">MQNPFQNGDNNEGPNGLPVPPNYATVKNEKGDVRIAKVGFSWTTLIFNLVVPIFRGDWYNLLCMIGIEMGVLFGIYTLPTNNMVNYAMSIASIAFNLVWAGLYNMMYFRHLFNRGFKPATDRSKDLLTRAGYLPKSMR</sequence>
<dbReference type="Proteomes" id="UP000051845">
    <property type="component" value="Unassembled WGS sequence"/>
</dbReference>
<feature type="compositionally biased region" description="Polar residues" evidence="1">
    <location>
        <begin position="1"/>
        <end position="13"/>
    </location>
</feature>
<keyword evidence="2" id="KW-0812">Transmembrane</keyword>
<comment type="caution">
    <text evidence="3">The sequence shown here is derived from an EMBL/GenBank/DDBJ whole genome shotgun (WGS) entry which is preliminary data.</text>
</comment>
<proteinExistence type="predicted"/>
<feature type="transmembrane region" description="Helical" evidence="2">
    <location>
        <begin position="61"/>
        <end position="78"/>
    </location>
</feature>
<gene>
    <name evidence="3" type="ORF">FC82_GL000759</name>
</gene>
<feature type="transmembrane region" description="Helical" evidence="2">
    <location>
        <begin position="84"/>
        <end position="108"/>
    </location>
</feature>
<protein>
    <recommendedName>
        <fullName evidence="5">DUF2628 domain-containing protein</fullName>
    </recommendedName>
</protein>
<accession>A0A0R2BDT5</accession>
<evidence type="ECO:0000313" key="4">
    <source>
        <dbReference type="Proteomes" id="UP000051845"/>
    </source>
</evidence>
<keyword evidence="2" id="KW-0472">Membrane</keyword>
<evidence type="ECO:0000256" key="1">
    <source>
        <dbReference type="SAM" id="MobiDB-lite"/>
    </source>
</evidence>
<feature type="region of interest" description="Disordered" evidence="1">
    <location>
        <begin position="1"/>
        <end position="20"/>
    </location>
</feature>
<evidence type="ECO:0008006" key="5">
    <source>
        <dbReference type="Google" id="ProtNLM"/>
    </source>
</evidence>
<organism evidence="3 4">
    <name type="scientific">Secundilactobacillus collinoides DSM 20515 = JCM 1123</name>
    <dbReference type="NCBI Taxonomy" id="1423733"/>
    <lineage>
        <taxon>Bacteria</taxon>
        <taxon>Bacillati</taxon>
        <taxon>Bacillota</taxon>
        <taxon>Bacilli</taxon>
        <taxon>Lactobacillales</taxon>
        <taxon>Lactobacillaceae</taxon>
        <taxon>Secundilactobacillus</taxon>
    </lineage>
</organism>
<keyword evidence="2" id="KW-1133">Transmembrane helix</keyword>
<dbReference type="EMBL" id="AYYR01000015">
    <property type="protein sequence ID" value="KRM76960.1"/>
    <property type="molecule type" value="Genomic_DNA"/>
</dbReference>
<dbReference type="RefSeq" id="WP_054761757.1">
    <property type="nucleotide sequence ID" value="NZ_AYYR01000015.1"/>
</dbReference>
<evidence type="ECO:0000313" key="3">
    <source>
        <dbReference type="EMBL" id="KRM76960.1"/>
    </source>
</evidence>
<evidence type="ECO:0000256" key="2">
    <source>
        <dbReference type="SAM" id="Phobius"/>
    </source>
</evidence>
<dbReference type="PATRIC" id="fig|1423733.4.peg.791"/>
<dbReference type="AlphaFoldDB" id="A0A0R2BDT5"/>
<name>A0A0R2BDT5_SECCO</name>
<reference evidence="3 4" key="1">
    <citation type="journal article" date="2015" name="Genome Announc.">
        <title>Expanding the biotechnology potential of lactobacilli through comparative genomics of 213 strains and associated genera.</title>
        <authorList>
            <person name="Sun Z."/>
            <person name="Harris H.M."/>
            <person name="McCann A."/>
            <person name="Guo C."/>
            <person name="Argimon S."/>
            <person name="Zhang W."/>
            <person name="Yang X."/>
            <person name="Jeffery I.B."/>
            <person name="Cooney J.C."/>
            <person name="Kagawa T.F."/>
            <person name="Liu W."/>
            <person name="Song Y."/>
            <person name="Salvetti E."/>
            <person name="Wrobel A."/>
            <person name="Rasinkangas P."/>
            <person name="Parkhill J."/>
            <person name="Rea M.C."/>
            <person name="O'Sullivan O."/>
            <person name="Ritari J."/>
            <person name="Douillard F.P."/>
            <person name="Paul Ross R."/>
            <person name="Yang R."/>
            <person name="Briner A.E."/>
            <person name="Felis G.E."/>
            <person name="de Vos W.M."/>
            <person name="Barrangou R."/>
            <person name="Klaenhammer T.R."/>
            <person name="Caufield P.W."/>
            <person name="Cui Y."/>
            <person name="Zhang H."/>
            <person name="O'Toole P.W."/>
        </authorList>
    </citation>
    <scope>NUCLEOTIDE SEQUENCE [LARGE SCALE GENOMIC DNA]</scope>
    <source>
        <strain evidence="3 4">DSM 20515</strain>
    </source>
</reference>